<dbReference type="EMBL" id="PEZX01000005">
    <property type="protein sequence ID" value="PIS07261.1"/>
    <property type="molecule type" value="Genomic_DNA"/>
</dbReference>
<dbReference type="InterPro" id="IPR027417">
    <property type="entry name" value="P-loop_NTPase"/>
</dbReference>
<evidence type="ECO:0000256" key="2">
    <source>
        <dbReference type="ARBA" id="ARBA00022692"/>
    </source>
</evidence>
<dbReference type="GO" id="GO:0005524">
    <property type="term" value="F:ATP binding"/>
    <property type="evidence" value="ECO:0007669"/>
    <property type="project" value="InterPro"/>
</dbReference>
<dbReference type="InterPro" id="IPR039421">
    <property type="entry name" value="Type_1_exporter"/>
</dbReference>
<evidence type="ECO:0000259" key="6">
    <source>
        <dbReference type="PROSITE" id="PS50929"/>
    </source>
</evidence>
<comment type="caution">
    <text evidence="7">The sequence shown here is derived from an EMBL/GenBank/DDBJ whole genome shotgun (WGS) entry which is preliminary data.</text>
</comment>
<dbReference type="GO" id="GO:0016887">
    <property type="term" value="F:ATP hydrolysis activity"/>
    <property type="evidence" value="ECO:0007669"/>
    <property type="project" value="InterPro"/>
</dbReference>
<feature type="transmembrane region" description="Helical" evidence="5">
    <location>
        <begin position="12"/>
        <end position="33"/>
    </location>
</feature>
<evidence type="ECO:0000313" key="7">
    <source>
        <dbReference type="EMBL" id="PIS07261.1"/>
    </source>
</evidence>
<gene>
    <name evidence="7" type="ORF">COT79_00290</name>
</gene>
<dbReference type="PANTHER" id="PTHR24221:SF654">
    <property type="entry name" value="ATP-BINDING CASSETTE SUB-FAMILY B MEMBER 6"/>
    <property type="match status" value="1"/>
</dbReference>
<evidence type="ECO:0000313" key="8">
    <source>
        <dbReference type="Proteomes" id="UP000231162"/>
    </source>
</evidence>
<accession>A0A2M6RBD3</accession>
<sequence>MFIIIALGLRNLTLVGALVLWTVIYLIFSFSTAKKRQKIDLQKSAADSIAGAHLADTTANNLNLKIFNGYTTEEALYQKKISTQYGFQLKAWLFDRDIESYVNFFTMVLEVGMMALAVVLWRQGTLTIGDFALIQGLIMQLFERLRNVSSNMRSIYDSLGSANEMTDILTTPYEVQDAPNAKSITLSNGAVTFNDVTFGYHADKIFKQFNLKIASKERLALIGSSGSGKTTLVKLLLRFLMSTAGRLP</sequence>
<dbReference type="InterPro" id="IPR011527">
    <property type="entry name" value="ABC1_TM_dom"/>
</dbReference>
<evidence type="ECO:0000256" key="5">
    <source>
        <dbReference type="SAM" id="Phobius"/>
    </source>
</evidence>
<reference evidence="8" key="1">
    <citation type="submission" date="2017-09" db="EMBL/GenBank/DDBJ databases">
        <title>Depth-based differentiation of microbial function through sediment-hosted aquifers and enrichment of novel symbionts in the deep terrestrial subsurface.</title>
        <authorList>
            <person name="Probst A.J."/>
            <person name="Ladd B."/>
            <person name="Jarett J.K."/>
            <person name="Geller-Mcgrath D.E."/>
            <person name="Sieber C.M.K."/>
            <person name="Emerson J.B."/>
            <person name="Anantharaman K."/>
            <person name="Thomas B.C."/>
            <person name="Malmstrom R."/>
            <person name="Stieglmeier M."/>
            <person name="Klingl A."/>
            <person name="Woyke T."/>
            <person name="Ryan C.M."/>
            <person name="Banfield J.F."/>
        </authorList>
    </citation>
    <scope>NUCLEOTIDE SEQUENCE [LARGE SCALE GENOMIC DNA]</scope>
</reference>
<dbReference type="InterPro" id="IPR036640">
    <property type="entry name" value="ABC1_TM_sf"/>
</dbReference>
<dbReference type="AlphaFoldDB" id="A0A2M6RBD3"/>
<dbReference type="Proteomes" id="UP000231162">
    <property type="component" value="Unassembled WGS sequence"/>
</dbReference>
<evidence type="ECO:0000256" key="3">
    <source>
        <dbReference type="ARBA" id="ARBA00022989"/>
    </source>
</evidence>
<dbReference type="SUPFAM" id="SSF90123">
    <property type="entry name" value="ABC transporter transmembrane region"/>
    <property type="match status" value="1"/>
</dbReference>
<dbReference type="Pfam" id="PF00664">
    <property type="entry name" value="ABC_membrane"/>
    <property type="match status" value="1"/>
</dbReference>
<dbReference type="PANTHER" id="PTHR24221">
    <property type="entry name" value="ATP-BINDING CASSETTE SUB-FAMILY B"/>
    <property type="match status" value="1"/>
</dbReference>
<proteinExistence type="predicted"/>
<keyword evidence="3 5" id="KW-1133">Transmembrane helix</keyword>
<comment type="subcellular location">
    <subcellularLocation>
        <location evidence="1">Cell membrane</location>
        <topology evidence="1">Multi-pass membrane protein</topology>
    </subcellularLocation>
</comment>
<keyword evidence="4 5" id="KW-0472">Membrane</keyword>
<dbReference type="Gene3D" id="3.40.50.300">
    <property type="entry name" value="P-loop containing nucleotide triphosphate hydrolases"/>
    <property type="match status" value="1"/>
</dbReference>
<evidence type="ECO:0000256" key="4">
    <source>
        <dbReference type="ARBA" id="ARBA00023136"/>
    </source>
</evidence>
<dbReference type="Pfam" id="PF00005">
    <property type="entry name" value="ABC_tran"/>
    <property type="match status" value="1"/>
</dbReference>
<organism evidence="7 8">
    <name type="scientific">Candidatus Berkelbacteria bacterium CG10_big_fil_rev_8_21_14_0_10_43_14</name>
    <dbReference type="NCBI Taxonomy" id="1974515"/>
    <lineage>
        <taxon>Bacteria</taxon>
        <taxon>Candidatus Berkelbacteria</taxon>
    </lineage>
</organism>
<dbReference type="GO" id="GO:0005886">
    <property type="term" value="C:plasma membrane"/>
    <property type="evidence" value="ECO:0007669"/>
    <property type="project" value="UniProtKB-SubCell"/>
</dbReference>
<dbReference type="InterPro" id="IPR003439">
    <property type="entry name" value="ABC_transporter-like_ATP-bd"/>
</dbReference>
<dbReference type="PROSITE" id="PS50929">
    <property type="entry name" value="ABC_TM1F"/>
    <property type="match status" value="1"/>
</dbReference>
<dbReference type="SUPFAM" id="SSF52540">
    <property type="entry name" value="P-loop containing nucleoside triphosphate hydrolases"/>
    <property type="match status" value="1"/>
</dbReference>
<evidence type="ECO:0000256" key="1">
    <source>
        <dbReference type="ARBA" id="ARBA00004651"/>
    </source>
</evidence>
<keyword evidence="2 5" id="KW-0812">Transmembrane</keyword>
<feature type="domain" description="ABC transmembrane type-1" evidence="6">
    <location>
        <begin position="1"/>
        <end position="157"/>
    </location>
</feature>
<dbReference type="GO" id="GO:0140359">
    <property type="term" value="F:ABC-type transporter activity"/>
    <property type="evidence" value="ECO:0007669"/>
    <property type="project" value="InterPro"/>
</dbReference>
<dbReference type="Gene3D" id="1.20.1560.10">
    <property type="entry name" value="ABC transporter type 1, transmembrane domain"/>
    <property type="match status" value="1"/>
</dbReference>
<name>A0A2M6RBD3_9BACT</name>
<protein>
    <recommendedName>
        <fullName evidence="6">ABC transmembrane type-1 domain-containing protein</fullName>
    </recommendedName>
</protein>